<evidence type="ECO:0000256" key="3">
    <source>
        <dbReference type="ARBA" id="ARBA00022529"/>
    </source>
</evidence>
<evidence type="ECO:0000256" key="9">
    <source>
        <dbReference type="ARBA" id="ARBA00023048"/>
    </source>
</evidence>
<dbReference type="InterPro" id="IPR037146">
    <property type="entry name" value="Colicin/pyocin_DNase_dom_sf"/>
</dbReference>
<evidence type="ECO:0000313" key="11">
    <source>
        <dbReference type="Proteomes" id="UP000278332"/>
    </source>
</evidence>
<dbReference type="Gene3D" id="3.90.540.10">
    <property type="entry name" value="Colicin/pyocin, DNase domain"/>
    <property type="match status" value="1"/>
</dbReference>
<evidence type="ECO:0000256" key="5">
    <source>
        <dbReference type="ARBA" id="ARBA00022759"/>
    </source>
</evidence>
<evidence type="ECO:0000256" key="8">
    <source>
        <dbReference type="ARBA" id="ARBA00023025"/>
    </source>
</evidence>
<evidence type="ECO:0000256" key="6">
    <source>
        <dbReference type="ARBA" id="ARBA00022801"/>
    </source>
</evidence>
<accession>A0A3M4W9V0</accession>
<dbReference type="GO" id="GO:0004519">
    <property type="term" value="F:endonuclease activity"/>
    <property type="evidence" value="ECO:0007669"/>
    <property type="project" value="UniProtKB-KW"/>
</dbReference>
<dbReference type="Pfam" id="PF01320">
    <property type="entry name" value="Colicin_Pyocin"/>
    <property type="match status" value="1"/>
</dbReference>
<keyword evidence="5" id="KW-0255">Endonuclease</keyword>
<comment type="similarity">
    <text evidence="2">Belongs to the colicins ColE2/ColE8/ColE9 and pyocins S1/S2 family.</text>
</comment>
<keyword evidence="4" id="KW-0540">Nuclease</keyword>
<evidence type="ECO:0000256" key="2">
    <source>
        <dbReference type="ARBA" id="ARBA00009346"/>
    </source>
</evidence>
<evidence type="ECO:0000256" key="7">
    <source>
        <dbReference type="ARBA" id="ARBA00023022"/>
    </source>
</evidence>
<evidence type="ECO:0000313" key="10">
    <source>
        <dbReference type="EMBL" id="RMR60790.1"/>
    </source>
</evidence>
<comment type="similarity">
    <text evidence="1">Belongs to the colicin/pyosin nuclease family.</text>
</comment>
<dbReference type="GO" id="GO:0030153">
    <property type="term" value="P:bacteriocin immunity"/>
    <property type="evidence" value="ECO:0007669"/>
    <property type="project" value="UniProtKB-KW"/>
</dbReference>
<keyword evidence="6" id="KW-0378">Hydrolase</keyword>
<dbReference type="InterPro" id="IPR000290">
    <property type="entry name" value="Colicin_pyocin"/>
</dbReference>
<proteinExistence type="inferred from homology"/>
<dbReference type="GO" id="GO:0015643">
    <property type="term" value="F:toxic substance binding"/>
    <property type="evidence" value="ECO:0007669"/>
    <property type="project" value="InterPro"/>
</dbReference>
<keyword evidence="9" id="KW-0078">Bacteriocin</keyword>
<dbReference type="CDD" id="cd16363">
    <property type="entry name" value="Col_Im_like"/>
    <property type="match status" value="1"/>
</dbReference>
<dbReference type="InterPro" id="IPR044925">
    <property type="entry name" value="His-Me_finger_sf"/>
</dbReference>
<gene>
    <name evidence="10" type="ORF">ALP84_01063</name>
</gene>
<evidence type="ECO:0000256" key="1">
    <source>
        <dbReference type="ARBA" id="ARBA00006811"/>
    </source>
</evidence>
<dbReference type="SUPFAM" id="SSF54060">
    <property type="entry name" value="His-Me finger endonucleases"/>
    <property type="match status" value="1"/>
</dbReference>
<dbReference type="GO" id="GO:0042742">
    <property type="term" value="P:defense response to bacterium"/>
    <property type="evidence" value="ECO:0007669"/>
    <property type="project" value="UniProtKB-KW"/>
</dbReference>
<dbReference type="GO" id="GO:0016787">
    <property type="term" value="F:hydrolase activity"/>
    <property type="evidence" value="ECO:0007669"/>
    <property type="project" value="UniProtKB-KW"/>
</dbReference>
<dbReference type="SUPFAM" id="SSF47345">
    <property type="entry name" value="Colicin E immunity proteins"/>
    <property type="match status" value="1"/>
</dbReference>
<protein>
    <submittedName>
        <fullName evidence="10">Colicin immunity protein</fullName>
    </submittedName>
</protein>
<evidence type="ECO:0000256" key="4">
    <source>
        <dbReference type="ARBA" id="ARBA00022722"/>
    </source>
</evidence>
<dbReference type="PRINTS" id="PR01299">
    <property type="entry name" value="PYOCIN"/>
</dbReference>
<dbReference type="AlphaFoldDB" id="A0A3M4W9V0"/>
<organism evidence="10 11">
    <name type="scientific">Pseudomonas cichorii</name>
    <dbReference type="NCBI Taxonomy" id="36746"/>
    <lineage>
        <taxon>Bacteria</taxon>
        <taxon>Pseudomonadati</taxon>
        <taxon>Pseudomonadota</taxon>
        <taxon>Gammaproteobacteria</taxon>
        <taxon>Pseudomonadales</taxon>
        <taxon>Pseudomonadaceae</taxon>
        <taxon>Pseudomonas</taxon>
    </lineage>
</organism>
<dbReference type="Gene3D" id="1.10.1200.20">
    <property type="entry name" value="Colicin E immunity protein"/>
    <property type="match status" value="1"/>
</dbReference>
<keyword evidence="8" id="KW-0079">Bacteriocin immunity</keyword>
<keyword evidence="3" id="KW-0929">Antimicrobial</keyword>
<comment type="caution">
    <text evidence="10">The sequence shown here is derived from an EMBL/GenBank/DDBJ whole genome shotgun (WGS) entry which is preliminary data.</text>
</comment>
<dbReference type="InterPro" id="IPR035900">
    <property type="entry name" value="Colicin_E_sf"/>
</dbReference>
<dbReference type="GO" id="GO:0031640">
    <property type="term" value="P:killing of cells of another organism"/>
    <property type="evidence" value="ECO:0007669"/>
    <property type="project" value="UniProtKB-KW"/>
</dbReference>
<sequence>MQKGYAPYTPKKQSVGERKVFEIHYIDFISNGGAVYDLDNMRILTPARYIKLHSEVKHGGVERHLEDDSELEFIRFVSDICAVNAMSEAEHGRWVIHFENVTEHPDGSDLIYYPQPDADSSPEGIVNTIKQWRAENGKPGFKVE</sequence>
<dbReference type="EMBL" id="RBRY01000039">
    <property type="protein sequence ID" value="RMR60790.1"/>
    <property type="molecule type" value="Genomic_DNA"/>
</dbReference>
<keyword evidence="7" id="KW-0044">Antibiotic</keyword>
<reference evidence="10 11" key="1">
    <citation type="submission" date="2018-08" db="EMBL/GenBank/DDBJ databases">
        <title>Recombination of ecologically and evolutionarily significant loci maintains genetic cohesion in the Pseudomonas syringae species complex.</title>
        <authorList>
            <person name="Dillon M."/>
            <person name="Thakur S."/>
            <person name="Almeida R.N.D."/>
            <person name="Weir B.S."/>
            <person name="Guttman D.S."/>
        </authorList>
    </citation>
    <scope>NUCLEOTIDE SEQUENCE [LARGE SCALE GENOMIC DNA]</scope>
    <source>
        <strain evidence="10 11">ICMP 6917</strain>
    </source>
</reference>
<name>A0A3M4W9V0_PSECI</name>
<dbReference type="Pfam" id="PF21431">
    <property type="entry name" value="Col-Pyo_DNase"/>
    <property type="match status" value="1"/>
</dbReference>
<dbReference type="Proteomes" id="UP000278332">
    <property type="component" value="Unassembled WGS sequence"/>
</dbReference>